<dbReference type="GO" id="GO:0016887">
    <property type="term" value="F:ATP hydrolysis activity"/>
    <property type="evidence" value="ECO:0007669"/>
    <property type="project" value="InterPro"/>
</dbReference>
<keyword evidence="4" id="KW-1185">Reference proteome</keyword>
<reference evidence="4" key="1">
    <citation type="submission" date="2018-02" db="EMBL/GenBank/DDBJ databases">
        <title>Genome sequence of Desulfocucumis palustris strain NAW-5.</title>
        <authorList>
            <person name="Watanabe M."/>
            <person name="Kojima H."/>
            <person name="Fukui M."/>
        </authorList>
    </citation>
    <scope>NUCLEOTIDE SEQUENCE [LARGE SCALE GENOMIC DNA]</scope>
    <source>
        <strain evidence="4">NAW-5</strain>
    </source>
</reference>
<accession>A0A2L2XJ48</accession>
<organism evidence="3 4">
    <name type="scientific">Desulfocucumis palustris</name>
    <dbReference type="NCBI Taxonomy" id="1898651"/>
    <lineage>
        <taxon>Bacteria</taxon>
        <taxon>Bacillati</taxon>
        <taxon>Bacillota</taxon>
        <taxon>Clostridia</taxon>
        <taxon>Eubacteriales</taxon>
        <taxon>Desulfocucumaceae</taxon>
        <taxon>Desulfocucumis</taxon>
    </lineage>
</organism>
<keyword evidence="3" id="KW-0378">Hydrolase</keyword>
<comment type="caution">
    <text evidence="3">The sequence shown here is derived from an EMBL/GenBank/DDBJ whole genome shotgun (WGS) entry which is preliminary data.</text>
</comment>
<dbReference type="CDD" id="cd01130">
    <property type="entry name" value="VirB11-like_ATPase"/>
    <property type="match status" value="1"/>
</dbReference>
<sequence>MATIHKFVKVGELPLEKFKEIFAETIVDKDRLPESLSSRRDAVMQRACAGYPGASLEAVSLITDFMVLYNISVEGLTGENAAWEVYKSVWGLDILEDLYNDPEVQEIDVNGPDCIYVLRNGKWERVDIKFPNGERIKDLINRLILHDNVSITTSNPFVESKRADGNRITAAIPPIAKHPTICLRKLNTFEYTLENLTRAGTLNEKVYKLLELLVKGRANILISGGTNTAKTSLLQHMVSFMHKSLRLITLENKFELELGKRYPYLNIVEFEEDPGKGVTLKSLFRLTLHLTPDIIIVGEIRGLGEAVEAIKACLRGHDGSIATIHTSSVEEAINGLAMMNVEEGKNLPLELVRLQAASAFNVIIQMYSSPTAGIKKIIRVTEVYVKNDQIVFKDLCKWVPDGDNYLVGDWVFPNKPSSRLTERFIKHGVTPEQMRAADFTC</sequence>
<dbReference type="SUPFAM" id="SSF52540">
    <property type="entry name" value="P-loop containing nucleoside triphosphate hydrolases"/>
    <property type="match status" value="1"/>
</dbReference>
<dbReference type="Gene3D" id="3.40.50.300">
    <property type="entry name" value="P-loop containing nucleotide triphosphate hydrolases"/>
    <property type="match status" value="1"/>
</dbReference>
<dbReference type="OrthoDB" id="9810761at2"/>
<comment type="similarity">
    <text evidence="1">Belongs to the GSP E family.</text>
</comment>
<dbReference type="PANTHER" id="PTHR30486">
    <property type="entry name" value="TWITCHING MOTILITY PROTEIN PILT"/>
    <property type="match status" value="1"/>
</dbReference>
<name>A0A2L2XJ48_9FIRM</name>
<evidence type="ECO:0000259" key="2">
    <source>
        <dbReference type="Pfam" id="PF00437"/>
    </source>
</evidence>
<protein>
    <submittedName>
        <fullName evidence="3">Type II/IV secretion system ATP hydrolase</fullName>
    </submittedName>
</protein>
<evidence type="ECO:0000313" key="3">
    <source>
        <dbReference type="EMBL" id="GBF33951.1"/>
    </source>
</evidence>
<evidence type="ECO:0000313" key="4">
    <source>
        <dbReference type="Proteomes" id="UP000239549"/>
    </source>
</evidence>
<dbReference type="InterPro" id="IPR001482">
    <property type="entry name" value="T2SS/T4SS_dom"/>
</dbReference>
<dbReference type="EMBL" id="BFAV01000125">
    <property type="protein sequence ID" value="GBF33951.1"/>
    <property type="molecule type" value="Genomic_DNA"/>
</dbReference>
<dbReference type="InterPro" id="IPR027417">
    <property type="entry name" value="P-loop_NTPase"/>
</dbReference>
<dbReference type="Proteomes" id="UP000239549">
    <property type="component" value="Unassembled WGS sequence"/>
</dbReference>
<dbReference type="Gene3D" id="3.30.450.380">
    <property type="match status" value="1"/>
</dbReference>
<dbReference type="InterPro" id="IPR050921">
    <property type="entry name" value="T4SS_GSP_E_ATPase"/>
</dbReference>
<evidence type="ECO:0000256" key="1">
    <source>
        <dbReference type="ARBA" id="ARBA00006611"/>
    </source>
</evidence>
<dbReference type="AlphaFoldDB" id="A0A2L2XJ48"/>
<gene>
    <name evidence="3" type="ORF">DCCM_3062</name>
</gene>
<feature type="domain" description="Bacterial type II secretion system protein E" evidence="2">
    <location>
        <begin position="95"/>
        <end position="364"/>
    </location>
</feature>
<dbReference type="PANTHER" id="PTHR30486:SF6">
    <property type="entry name" value="TYPE IV PILUS RETRACTATION ATPASE PILT"/>
    <property type="match status" value="1"/>
</dbReference>
<proteinExistence type="inferred from homology"/>
<dbReference type="RefSeq" id="WP_104372267.1">
    <property type="nucleotide sequence ID" value="NZ_BFAV01000125.1"/>
</dbReference>
<dbReference type="Pfam" id="PF00437">
    <property type="entry name" value="T2SSE"/>
    <property type="match status" value="1"/>
</dbReference>